<dbReference type="EMBL" id="CP042909">
    <property type="protein sequence ID" value="QJA06431.1"/>
    <property type="molecule type" value="Genomic_DNA"/>
</dbReference>
<dbReference type="PROSITE" id="PS00211">
    <property type="entry name" value="ABC_TRANSPORTER_1"/>
    <property type="match status" value="1"/>
</dbReference>
<dbReference type="InterPro" id="IPR003593">
    <property type="entry name" value="AAA+_ATPase"/>
</dbReference>
<feature type="domain" description="ABC transporter" evidence="5">
    <location>
        <begin position="1"/>
        <end position="236"/>
    </location>
</feature>
<evidence type="ECO:0000256" key="3">
    <source>
        <dbReference type="ARBA" id="ARBA00022741"/>
    </source>
</evidence>
<dbReference type="CDD" id="cd03214">
    <property type="entry name" value="ABC_Iron-Siderophores_B12_Hemin"/>
    <property type="match status" value="1"/>
</dbReference>
<sequence>MNLLELSEFRVQRKGFEVFLPGFVLREGERVAVLGPNGSGKSTFLAALAGLLPFEGRYLLLGRSFGGLSEAERYRWLSYLPQGGRVGLPFEVFYIVLTGRYPHLSGGDYRRVDLQATEEILRALDLEALSGRIFSELSGGERQRVWLARALNRGARVLLLDEPLSGMDFRHQALVLKRLREETARGAGILAVLHEVDLAVRHFERFILFKGGRGRVLAREDLRAEILEEVFEVPIRFWEDSGQIRVLTEV</sequence>
<dbReference type="GO" id="GO:0005524">
    <property type="term" value="F:ATP binding"/>
    <property type="evidence" value="ECO:0007669"/>
    <property type="project" value="UniProtKB-KW"/>
</dbReference>
<accession>A0A6H1WTD2</accession>
<keyword evidence="4 6" id="KW-0067">ATP-binding</keyword>
<dbReference type="PANTHER" id="PTHR42734:SF6">
    <property type="entry name" value="MOLYBDATE IMPORT ATP-BINDING PROTEIN MOLC"/>
    <property type="match status" value="1"/>
</dbReference>
<evidence type="ECO:0000256" key="1">
    <source>
        <dbReference type="ARBA" id="ARBA00005417"/>
    </source>
</evidence>
<dbReference type="InterPro" id="IPR003439">
    <property type="entry name" value="ABC_transporter-like_ATP-bd"/>
</dbReference>
<evidence type="ECO:0000256" key="4">
    <source>
        <dbReference type="ARBA" id="ARBA00022840"/>
    </source>
</evidence>
<dbReference type="Proteomes" id="UP000501253">
    <property type="component" value="Chromosome"/>
</dbReference>
<keyword evidence="3" id="KW-0547">Nucleotide-binding</keyword>
<comment type="similarity">
    <text evidence="1">Belongs to the ABC transporter superfamily.</text>
</comment>
<protein>
    <submittedName>
        <fullName evidence="6">ABC transporter ATP-binding protein</fullName>
    </submittedName>
</protein>
<dbReference type="SUPFAM" id="SSF52540">
    <property type="entry name" value="P-loop containing nucleoside triphosphate hydrolases"/>
    <property type="match status" value="1"/>
</dbReference>
<evidence type="ECO:0000259" key="5">
    <source>
        <dbReference type="PROSITE" id="PS50893"/>
    </source>
</evidence>
<dbReference type="PROSITE" id="PS50893">
    <property type="entry name" value="ABC_TRANSPORTER_2"/>
    <property type="match status" value="1"/>
</dbReference>
<keyword evidence="2" id="KW-0813">Transport</keyword>
<proteinExistence type="inferred from homology"/>
<organism evidence="6 7">
    <name type="scientific">Thermosulfurimonas marina</name>
    <dbReference type="NCBI Taxonomy" id="2047767"/>
    <lineage>
        <taxon>Bacteria</taxon>
        <taxon>Pseudomonadati</taxon>
        <taxon>Thermodesulfobacteriota</taxon>
        <taxon>Thermodesulfobacteria</taxon>
        <taxon>Thermodesulfobacteriales</taxon>
        <taxon>Thermodesulfobacteriaceae</taxon>
        <taxon>Thermosulfurimonas</taxon>
    </lineage>
</organism>
<gene>
    <name evidence="6" type="ORF">FVE67_06275</name>
</gene>
<dbReference type="InterPro" id="IPR050153">
    <property type="entry name" value="Metal_Ion_Import_ABC"/>
</dbReference>
<reference evidence="6 7" key="1">
    <citation type="submission" date="2019-08" db="EMBL/GenBank/DDBJ databases">
        <title>Complete genome sequence of Thermosulfurimonas marina SU872T, an anaerobic thermophilic chemolithoautotrophic bacterium isolated from a shallow marine hydrothermal vent.</title>
        <authorList>
            <person name="Allioux M."/>
            <person name="Jebbar M."/>
            <person name="Slobodkina G."/>
            <person name="Slobodkin A."/>
            <person name="Moalic Y."/>
            <person name="Frolova A."/>
            <person name="Shao Z."/>
            <person name="Alain K."/>
        </authorList>
    </citation>
    <scope>NUCLEOTIDE SEQUENCE [LARGE SCALE GENOMIC DNA]</scope>
    <source>
        <strain evidence="6 7">SU872</strain>
    </source>
</reference>
<dbReference type="RefSeq" id="WP_168719781.1">
    <property type="nucleotide sequence ID" value="NZ_CP042909.1"/>
</dbReference>
<evidence type="ECO:0000313" key="6">
    <source>
        <dbReference type="EMBL" id="QJA06431.1"/>
    </source>
</evidence>
<dbReference type="SMART" id="SM00382">
    <property type="entry name" value="AAA"/>
    <property type="match status" value="1"/>
</dbReference>
<dbReference type="PANTHER" id="PTHR42734">
    <property type="entry name" value="METAL TRANSPORT SYSTEM ATP-BINDING PROTEIN TM_0124-RELATED"/>
    <property type="match status" value="1"/>
</dbReference>
<dbReference type="InterPro" id="IPR027417">
    <property type="entry name" value="P-loop_NTPase"/>
</dbReference>
<keyword evidence="7" id="KW-1185">Reference proteome</keyword>
<dbReference type="AlphaFoldDB" id="A0A6H1WTD2"/>
<dbReference type="Gene3D" id="3.40.50.300">
    <property type="entry name" value="P-loop containing nucleotide triphosphate hydrolases"/>
    <property type="match status" value="1"/>
</dbReference>
<evidence type="ECO:0000256" key="2">
    <source>
        <dbReference type="ARBA" id="ARBA00022448"/>
    </source>
</evidence>
<dbReference type="Pfam" id="PF00005">
    <property type="entry name" value="ABC_tran"/>
    <property type="match status" value="1"/>
</dbReference>
<dbReference type="GO" id="GO:0016887">
    <property type="term" value="F:ATP hydrolysis activity"/>
    <property type="evidence" value="ECO:0007669"/>
    <property type="project" value="InterPro"/>
</dbReference>
<dbReference type="KEGG" id="tmai:FVE67_06275"/>
<evidence type="ECO:0000313" key="7">
    <source>
        <dbReference type="Proteomes" id="UP000501253"/>
    </source>
</evidence>
<dbReference type="InterPro" id="IPR017871">
    <property type="entry name" value="ABC_transporter-like_CS"/>
</dbReference>
<name>A0A6H1WTD2_9BACT</name>